<evidence type="ECO:0000256" key="2">
    <source>
        <dbReference type="ARBA" id="ARBA00022448"/>
    </source>
</evidence>
<feature type="transmembrane region" description="Helical" evidence="9">
    <location>
        <begin position="339"/>
        <end position="363"/>
    </location>
</feature>
<feature type="transmembrane region" description="Helical" evidence="9">
    <location>
        <begin position="94"/>
        <end position="113"/>
    </location>
</feature>
<organism evidence="10">
    <name type="scientific">Ditylum brightwellii</name>
    <dbReference type="NCBI Taxonomy" id="49249"/>
    <lineage>
        <taxon>Eukaryota</taxon>
        <taxon>Sar</taxon>
        <taxon>Stramenopiles</taxon>
        <taxon>Ochrophyta</taxon>
        <taxon>Bacillariophyta</taxon>
        <taxon>Mediophyceae</taxon>
        <taxon>Lithodesmiophycidae</taxon>
        <taxon>Lithodesmiales</taxon>
        <taxon>Lithodesmiaceae</taxon>
        <taxon>Ditylum</taxon>
    </lineage>
</organism>
<evidence type="ECO:0000256" key="8">
    <source>
        <dbReference type="SAM" id="MobiDB-lite"/>
    </source>
</evidence>
<feature type="transmembrane region" description="Helical" evidence="9">
    <location>
        <begin position="429"/>
        <end position="448"/>
    </location>
</feature>
<evidence type="ECO:0000256" key="9">
    <source>
        <dbReference type="SAM" id="Phobius"/>
    </source>
</evidence>
<keyword evidence="6 9" id="KW-1133">Transmembrane helix</keyword>
<feature type="compositionally biased region" description="Polar residues" evidence="8">
    <location>
        <begin position="62"/>
        <end position="75"/>
    </location>
</feature>
<gene>
    <name evidence="10" type="ORF">DBRI1063_LOCUS9510</name>
</gene>
<keyword evidence="3" id="KW-1003">Cell membrane</keyword>
<comment type="subcellular location">
    <subcellularLocation>
        <location evidence="1">Cell inner membrane</location>
        <topology evidence="1">Multi-pass membrane protein</topology>
    </subcellularLocation>
</comment>
<sequence length="525" mass="55163">MMGCDDNSRRRFFIFALFFLQVFQTIAFAPSNSRWSIHGNIIPSSTYKTTRRTPTTSIPRPHQSSLYSTNPTTTNDDAENKGKGEAKQIKMTDAASIIAGTAIGGAFLALPAVTTPLGYIPAALGLFVAWTFLVGSSFAFIEAAGLVSDAKQSETKEEKKEGESGLTTVATIIQYAFGEKYASVGSFLFISQMFAVTTGQIVKGAELLSDFTPVPYLLACLLPPAIIGYSTFTSEPSVVEQINTLLTVCMVGGFAALIVGAVQSGNVAQAAVSALSRADYSKLLPTSGGGSSWAIPVYVNIIAFGQAMPFVTERMVQGTNSADNSARTKSTNLLRARTATALGAIIPLVLTLIWAAISTALVAPTVADPLRYLLTSMGPSISIPITMLAIGAIGTSLFGNFFAMGHFALDLCARISRTSAFSKTVAKSLTVAIPAALALIGPAIYLPLISFAGAYPTTLLYGLSPALCSFVLRRKLVKGGRNKVTTPRIVPGGDVSLIVLSLSALGLVGTSTFLAVKRILSFVGL</sequence>
<evidence type="ECO:0000256" key="6">
    <source>
        <dbReference type="ARBA" id="ARBA00022989"/>
    </source>
</evidence>
<evidence type="ECO:0000313" key="10">
    <source>
        <dbReference type="EMBL" id="CAD9327110.1"/>
    </source>
</evidence>
<dbReference type="AlphaFoldDB" id="A0A7S1Z3C3"/>
<evidence type="ECO:0000256" key="1">
    <source>
        <dbReference type="ARBA" id="ARBA00004429"/>
    </source>
</evidence>
<dbReference type="PANTHER" id="PTHR32195">
    <property type="entry name" value="OS07G0662800 PROTEIN"/>
    <property type="match status" value="1"/>
</dbReference>
<reference evidence="10" key="1">
    <citation type="submission" date="2021-01" db="EMBL/GenBank/DDBJ databases">
        <authorList>
            <person name="Corre E."/>
            <person name="Pelletier E."/>
            <person name="Niang G."/>
            <person name="Scheremetjew M."/>
            <person name="Finn R."/>
            <person name="Kale V."/>
            <person name="Holt S."/>
            <person name="Cochrane G."/>
            <person name="Meng A."/>
            <person name="Brown T."/>
            <person name="Cohen L."/>
        </authorList>
    </citation>
    <scope>NUCLEOTIDE SEQUENCE</scope>
    <source>
        <strain evidence="10">Pop2</strain>
    </source>
</reference>
<protein>
    <recommendedName>
        <fullName evidence="11">Amino acid transporter transmembrane domain-containing protein</fullName>
    </recommendedName>
</protein>
<feature type="transmembrane region" description="Helical" evidence="9">
    <location>
        <begin position="214"/>
        <end position="232"/>
    </location>
</feature>
<feature type="compositionally biased region" description="Low complexity" evidence="8">
    <location>
        <begin position="47"/>
        <end position="61"/>
    </location>
</feature>
<evidence type="ECO:0000256" key="4">
    <source>
        <dbReference type="ARBA" id="ARBA00022519"/>
    </source>
</evidence>
<name>A0A7S1Z3C3_9STRA</name>
<keyword evidence="2" id="KW-0813">Transport</keyword>
<feature type="transmembrane region" description="Helical" evidence="9">
    <location>
        <begin position="12"/>
        <end position="29"/>
    </location>
</feature>
<dbReference type="GO" id="GO:0003333">
    <property type="term" value="P:amino acid transmembrane transport"/>
    <property type="evidence" value="ECO:0007669"/>
    <property type="project" value="InterPro"/>
</dbReference>
<feature type="transmembrane region" description="Helical" evidence="9">
    <location>
        <begin position="493"/>
        <end position="516"/>
    </location>
</feature>
<accession>A0A7S1Z3C3</accession>
<evidence type="ECO:0008006" key="11">
    <source>
        <dbReference type="Google" id="ProtNLM"/>
    </source>
</evidence>
<feature type="transmembrane region" description="Helical" evidence="9">
    <location>
        <begin position="383"/>
        <end position="409"/>
    </location>
</feature>
<dbReference type="EMBL" id="HBGN01014853">
    <property type="protein sequence ID" value="CAD9327110.1"/>
    <property type="molecule type" value="Transcribed_RNA"/>
</dbReference>
<feature type="transmembrane region" description="Helical" evidence="9">
    <location>
        <begin position="244"/>
        <end position="262"/>
    </location>
</feature>
<dbReference type="Pfam" id="PF03222">
    <property type="entry name" value="Trp_Tyr_perm"/>
    <property type="match status" value="1"/>
</dbReference>
<dbReference type="InterPro" id="IPR018227">
    <property type="entry name" value="Amino_acid_transport_2"/>
</dbReference>
<proteinExistence type="predicted"/>
<evidence type="ECO:0000256" key="5">
    <source>
        <dbReference type="ARBA" id="ARBA00022692"/>
    </source>
</evidence>
<keyword evidence="7 9" id="KW-0472">Membrane</keyword>
<dbReference type="GO" id="GO:0005886">
    <property type="term" value="C:plasma membrane"/>
    <property type="evidence" value="ECO:0007669"/>
    <property type="project" value="UniProtKB-SubCell"/>
</dbReference>
<keyword evidence="5 9" id="KW-0812">Transmembrane</keyword>
<feature type="transmembrane region" description="Helical" evidence="9">
    <location>
        <begin position="454"/>
        <end position="472"/>
    </location>
</feature>
<feature type="transmembrane region" description="Helical" evidence="9">
    <location>
        <begin position="119"/>
        <end position="141"/>
    </location>
</feature>
<evidence type="ECO:0000256" key="7">
    <source>
        <dbReference type="ARBA" id="ARBA00023136"/>
    </source>
</evidence>
<feature type="region of interest" description="Disordered" evidence="8">
    <location>
        <begin position="47"/>
        <end position="85"/>
    </location>
</feature>
<dbReference type="PANTHER" id="PTHR32195:SF24">
    <property type="entry name" value="TRYPTOPHAN OR TYROSINE TRANSPORTER PROTEIN"/>
    <property type="match status" value="1"/>
</dbReference>
<evidence type="ECO:0000256" key="3">
    <source>
        <dbReference type="ARBA" id="ARBA00022475"/>
    </source>
</evidence>
<keyword evidence="4" id="KW-0997">Cell inner membrane</keyword>
<feature type="transmembrane region" description="Helical" evidence="9">
    <location>
        <begin position="293"/>
        <end position="311"/>
    </location>
</feature>